<dbReference type="AlphaFoldDB" id="A0A1F6DAZ3"/>
<reference evidence="2 3" key="1">
    <citation type="journal article" date="2016" name="Nat. Commun.">
        <title>Thousands of microbial genomes shed light on interconnected biogeochemical processes in an aquifer system.</title>
        <authorList>
            <person name="Anantharaman K."/>
            <person name="Brown C.T."/>
            <person name="Hug L.A."/>
            <person name="Sharon I."/>
            <person name="Castelle C.J."/>
            <person name="Probst A.J."/>
            <person name="Thomas B.C."/>
            <person name="Singh A."/>
            <person name="Wilkins M.J."/>
            <person name="Karaoz U."/>
            <person name="Brodie E.L."/>
            <person name="Williams K.H."/>
            <person name="Hubbard S.S."/>
            <person name="Banfield J.F."/>
        </authorList>
    </citation>
    <scope>NUCLEOTIDE SEQUENCE [LARGE SCALE GENOMIC DNA]</scope>
</reference>
<sequence length="107" mass="12217">MRFDTNIQLKLRDAYAARHEPEAARFLARVYWAFLIVTLAMVVVLSILYGVWEFMQAPQRDESVTGLHAQQVFTRAQLDTVLQGFDARAARFQTRMTAPVSAKDPSQ</sequence>
<evidence type="ECO:0000256" key="1">
    <source>
        <dbReference type="SAM" id="Phobius"/>
    </source>
</evidence>
<evidence type="ECO:0000313" key="2">
    <source>
        <dbReference type="EMBL" id="OGG58576.1"/>
    </source>
</evidence>
<organism evidence="2 3">
    <name type="scientific">Candidatus Kaiserbacteria bacterium RIFCSPHIGHO2_01_FULL_56_24</name>
    <dbReference type="NCBI Taxonomy" id="1798487"/>
    <lineage>
        <taxon>Bacteria</taxon>
        <taxon>Candidatus Kaiseribacteriota</taxon>
    </lineage>
</organism>
<dbReference type="EMBL" id="MFLA01000032">
    <property type="protein sequence ID" value="OGG58576.1"/>
    <property type="molecule type" value="Genomic_DNA"/>
</dbReference>
<evidence type="ECO:0000313" key="3">
    <source>
        <dbReference type="Proteomes" id="UP000176377"/>
    </source>
</evidence>
<comment type="caution">
    <text evidence="2">The sequence shown here is derived from an EMBL/GenBank/DDBJ whole genome shotgun (WGS) entry which is preliminary data.</text>
</comment>
<gene>
    <name evidence="2" type="ORF">A2765_02525</name>
</gene>
<protein>
    <submittedName>
        <fullName evidence="2">Uncharacterized protein</fullName>
    </submittedName>
</protein>
<accession>A0A1F6DAZ3</accession>
<keyword evidence="1" id="KW-0472">Membrane</keyword>
<dbReference type="Proteomes" id="UP000176377">
    <property type="component" value="Unassembled WGS sequence"/>
</dbReference>
<proteinExistence type="predicted"/>
<keyword evidence="1" id="KW-1133">Transmembrane helix</keyword>
<keyword evidence="1" id="KW-0812">Transmembrane</keyword>
<feature type="transmembrane region" description="Helical" evidence="1">
    <location>
        <begin position="30"/>
        <end position="52"/>
    </location>
</feature>
<name>A0A1F6DAZ3_9BACT</name>